<evidence type="ECO:0000313" key="4">
    <source>
        <dbReference type="Proteomes" id="UP001168528"/>
    </source>
</evidence>
<dbReference type="SUPFAM" id="SSF53756">
    <property type="entry name" value="UDP-Glycosyltransferase/glycogen phosphorylase"/>
    <property type="match status" value="1"/>
</dbReference>
<comment type="caution">
    <text evidence="3">The sequence shown here is derived from an EMBL/GenBank/DDBJ whole genome shotgun (WGS) entry which is preliminary data.</text>
</comment>
<dbReference type="GO" id="GO:0016757">
    <property type="term" value="F:glycosyltransferase activity"/>
    <property type="evidence" value="ECO:0007669"/>
    <property type="project" value="UniProtKB-KW"/>
</dbReference>
<accession>A0ABT8RDX8</accession>
<dbReference type="Pfam" id="PF13439">
    <property type="entry name" value="Glyco_transf_4"/>
    <property type="match status" value="1"/>
</dbReference>
<dbReference type="Gene3D" id="3.40.50.2000">
    <property type="entry name" value="Glycogen Phosphorylase B"/>
    <property type="match status" value="2"/>
</dbReference>
<evidence type="ECO:0000259" key="2">
    <source>
        <dbReference type="Pfam" id="PF13439"/>
    </source>
</evidence>
<dbReference type="InterPro" id="IPR050194">
    <property type="entry name" value="Glycosyltransferase_grp1"/>
</dbReference>
<dbReference type="InterPro" id="IPR028098">
    <property type="entry name" value="Glyco_trans_4-like_N"/>
</dbReference>
<organism evidence="3 4">
    <name type="scientific">Rhodocytophaga aerolata</name>
    <dbReference type="NCBI Taxonomy" id="455078"/>
    <lineage>
        <taxon>Bacteria</taxon>
        <taxon>Pseudomonadati</taxon>
        <taxon>Bacteroidota</taxon>
        <taxon>Cytophagia</taxon>
        <taxon>Cytophagales</taxon>
        <taxon>Rhodocytophagaceae</taxon>
        <taxon>Rhodocytophaga</taxon>
    </lineage>
</organism>
<dbReference type="Pfam" id="PF00534">
    <property type="entry name" value="Glycos_transf_1"/>
    <property type="match status" value="1"/>
</dbReference>
<evidence type="ECO:0000259" key="1">
    <source>
        <dbReference type="Pfam" id="PF00534"/>
    </source>
</evidence>
<keyword evidence="3" id="KW-0808">Transferase</keyword>
<reference evidence="3" key="1">
    <citation type="submission" date="2023-07" db="EMBL/GenBank/DDBJ databases">
        <title>The genome sequence of Rhodocytophaga aerolata KACC 12507.</title>
        <authorList>
            <person name="Zhang X."/>
        </authorList>
    </citation>
    <scope>NUCLEOTIDE SEQUENCE</scope>
    <source>
        <strain evidence="3">KACC 12507</strain>
    </source>
</reference>
<keyword evidence="4" id="KW-1185">Reference proteome</keyword>
<protein>
    <submittedName>
        <fullName evidence="3">Glycosyltransferase family 4 protein</fullName>
        <ecNumber evidence="3">2.4.-.-</ecNumber>
    </submittedName>
</protein>
<feature type="domain" description="Glycosyl transferase family 1" evidence="1">
    <location>
        <begin position="192"/>
        <end position="323"/>
    </location>
</feature>
<evidence type="ECO:0000313" key="3">
    <source>
        <dbReference type="EMBL" id="MDO1448915.1"/>
    </source>
</evidence>
<feature type="domain" description="Glycosyltransferase subfamily 4-like N-terminal" evidence="2">
    <location>
        <begin position="17"/>
        <end position="180"/>
    </location>
</feature>
<keyword evidence="3" id="KW-0328">Glycosyltransferase</keyword>
<name>A0ABT8RDX8_9BACT</name>
<dbReference type="PANTHER" id="PTHR45947">
    <property type="entry name" value="SULFOQUINOVOSYL TRANSFERASE SQD2"/>
    <property type="match status" value="1"/>
</dbReference>
<dbReference type="EMBL" id="JAUKPO010000015">
    <property type="protein sequence ID" value="MDO1448915.1"/>
    <property type="molecule type" value="Genomic_DNA"/>
</dbReference>
<dbReference type="InterPro" id="IPR001296">
    <property type="entry name" value="Glyco_trans_1"/>
</dbReference>
<sequence length="373" mass="42960">MKIFQIGHAYKSNSGLGVLEYLYQLSNQLTKEGVDVVFVQFDRNESGYTEELINGIQILHFPKHKLLGLHLPYCFKQWVNKLKRTDQEFLFHLHSVFYVPNFALARYFQKRGIPYIHTPHDSYSEESMVSKRVFKKLYLAFFDKQVMDGARAVHAITPSGALTISKYTANTNIKLVTNFVSPYPFALPVLLKKQICFIGRMDVYQKGIDLMLASFSELLKTFPEVKFVLIGHYSPNQAERFTQLLKHYTLTTNQVILTGRVSEEEKYRILQESYAYFQLSRFEGFGLSVVEALSMKKPIIISDKIPIADTVLAYKAGYVVSTVPKAISCLQHLFTLSVAEYRQVAENALQCYQQNFRPESITKNMITLYKDNV</sequence>
<dbReference type="RefSeq" id="WP_302039717.1">
    <property type="nucleotide sequence ID" value="NZ_JAUKPO010000015.1"/>
</dbReference>
<dbReference type="EC" id="2.4.-.-" evidence="3"/>
<proteinExistence type="predicted"/>
<gene>
    <name evidence="3" type="ORF">Q0590_21735</name>
</gene>
<dbReference type="PANTHER" id="PTHR45947:SF3">
    <property type="entry name" value="SULFOQUINOVOSYL TRANSFERASE SQD2"/>
    <property type="match status" value="1"/>
</dbReference>
<dbReference type="CDD" id="cd03801">
    <property type="entry name" value="GT4_PimA-like"/>
    <property type="match status" value="1"/>
</dbReference>
<dbReference type="Proteomes" id="UP001168528">
    <property type="component" value="Unassembled WGS sequence"/>
</dbReference>